<keyword evidence="3" id="KW-0547">Nucleotide-binding</keyword>
<dbReference type="Gene3D" id="3.40.1190.20">
    <property type="match status" value="1"/>
</dbReference>
<keyword evidence="4 7" id="KW-0418">Kinase</keyword>
<reference evidence="7" key="1">
    <citation type="journal article" date="2014" name="Genome Announc.">
        <title>Draft Genome Sequence of Lactobacillus oryzae Strain SG293T.</title>
        <authorList>
            <person name="Tanizawa Y."/>
            <person name="Fujisawa T."/>
            <person name="Mochizuki T."/>
            <person name="Kaminuma E."/>
            <person name="Nakamura Y."/>
            <person name="Tohno M."/>
        </authorList>
    </citation>
    <scope>NUCLEOTIDE SEQUENCE [LARGE SCALE GENOMIC DNA]</scope>
    <source>
        <strain evidence="7">SG293</strain>
    </source>
</reference>
<gene>
    <name evidence="7" type="ORF">LOSG293_080150</name>
</gene>
<dbReference type="CDD" id="cd01166">
    <property type="entry name" value="KdgK"/>
    <property type="match status" value="1"/>
</dbReference>
<dbReference type="GO" id="GO:0016301">
    <property type="term" value="F:kinase activity"/>
    <property type="evidence" value="ECO:0007669"/>
    <property type="project" value="UniProtKB-KW"/>
</dbReference>
<dbReference type="InterPro" id="IPR011611">
    <property type="entry name" value="PfkB_dom"/>
</dbReference>
<keyword evidence="8" id="KW-1185">Reference proteome</keyword>
<evidence type="ECO:0000256" key="3">
    <source>
        <dbReference type="ARBA" id="ARBA00022741"/>
    </source>
</evidence>
<evidence type="ECO:0000259" key="6">
    <source>
        <dbReference type="Pfam" id="PF00294"/>
    </source>
</evidence>
<dbReference type="InterPro" id="IPR029056">
    <property type="entry name" value="Ribokinase-like"/>
</dbReference>
<protein>
    <submittedName>
        <fullName evidence="7">Sugar kinases, ribokinase family</fullName>
    </submittedName>
</protein>
<name>A0A081BHL1_9LACO</name>
<organism evidence="7 8">
    <name type="scientific">Secundilactobacillus oryzae JCM 18671</name>
    <dbReference type="NCBI Taxonomy" id="1291743"/>
    <lineage>
        <taxon>Bacteria</taxon>
        <taxon>Bacillati</taxon>
        <taxon>Bacillota</taxon>
        <taxon>Bacilli</taxon>
        <taxon>Lactobacillales</taxon>
        <taxon>Lactobacillaceae</taxon>
        <taxon>Secundilactobacillus</taxon>
    </lineage>
</organism>
<dbReference type="PANTHER" id="PTHR43085">
    <property type="entry name" value="HEXOKINASE FAMILY MEMBER"/>
    <property type="match status" value="1"/>
</dbReference>
<dbReference type="RefSeq" id="WP_152551084.1">
    <property type="nucleotide sequence ID" value="NZ_BBAZ01000011.1"/>
</dbReference>
<accession>A0A081BHL1</accession>
<evidence type="ECO:0000256" key="2">
    <source>
        <dbReference type="ARBA" id="ARBA00022679"/>
    </source>
</evidence>
<dbReference type="PANTHER" id="PTHR43085:SF1">
    <property type="entry name" value="PSEUDOURIDINE KINASE-RELATED"/>
    <property type="match status" value="1"/>
</dbReference>
<proteinExistence type="inferred from homology"/>
<dbReference type="InterPro" id="IPR050306">
    <property type="entry name" value="PfkB_Carbo_kinase"/>
</dbReference>
<comment type="similarity">
    <text evidence="1">Belongs to the carbohydrate kinase PfkB family.</text>
</comment>
<evidence type="ECO:0000313" key="7">
    <source>
        <dbReference type="EMBL" id="GAK47529.1"/>
    </source>
</evidence>
<dbReference type="eggNOG" id="COG0524">
    <property type="taxonomic scope" value="Bacteria"/>
</dbReference>
<dbReference type="SUPFAM" id="SSF53613">
    <property type="entry name" value="Ribokinase-like"/>
    <property type="match status" value="1"/>
</dbReference>
<dbReference type="Proteomes" id="UP000028700">
    <property type="component" value="Unassembled WGS sequence"/>
</dbReference>
<evidence type="ECO:0000256" key="4">
    <source>
        <dbReference type="ARBA" id="ARBA00022777"/>
    </source>
</evidence>
<sequence length="259" mass="27710">MALTAGPMLSANNGVNTDALIQKAHEYTGFYFKNRVSDGDPQVAYFRNNSAVNRLQPEDIDDAIFDGLKVLHITGISLALSSSCLKMAEYLIDKAHSLGAIVTFDPNIRPQLWASKEQMRETINHIADRCDIVIPGVSEGTQLTSETTLEDIADFYLNMTTPSMVVLKNGTVGAFAKEANGDITKVPSFHVSHVVDTVGAGDGFATGLISGLIDNLSVKESLVRATAIGALAIQSEGDNAGYPVKSDLEAYIKTNAVTD</sequence>
<dbReference type="GO" id="GO:0005524">
    <property type="term" value="F:ATP binding"/>
    <property type="evidence" value="ECO:0007669"/>
    <property type="project" value="UniProtKB-KW"/>
</dbReference>
<keyword evidence="2" id="KW-0808">Transferase</keyword>
<keyword evidence="5" id="KW-0067">ATP-binding</keyword>
<evidence type="ECO:0000256" key="1">
    <source>
        <dbReference type="ARBA" id="ARBA00010688"/>
    </source>
</evidence>
<comment type="caution">
    <text evidence="7">The sequence shown here is derived from an EMBL/GenBank/DDBJ whole genome shotgun (WGS) entry which is preliminary data.</text>
</comment>
<dbReference type="Pfam" id="PF00294">
    <property type="entry name" value="PfkB"/>
    <property type="match status" value="1"/>
</dbReference>
<dbReference type="EMBL" id="BBJM01000008">
    <property type="protein sequence ID" value="GAK47529.1"/>
    <property type="molecule type" value="Genomic_DNA"/>
</dbReference>
<evidence type="ECO:0000313" key="8">
    <source>
        <dbReference type="Proteomes" id="UP000028700"/>
    </source>
</evidence>
<dbReference type="AlphaFoldDB" id="A0A081BHL1"/>
<dbReference type="STRING" id="1291743.LOSG293_080150"/>
<feature type="domain" description="Carbohydrate kinase PfkB" evidence="6">
    <location>
        <begin position="12"/>
        <end position="243"/>
    </location>
</feature>
<evidence type="ECO:0000256" key="5">
    <source>
        <dbReference type="ARBA" id="ARBA00022840"/>
    </source>
</evidence>